<keyword evidence="2 8" id="KW-0479">Metal-binding</keyword>
<comment type="catalytic activity">
    <reaction evidence="8">
        <text>(R)-carnitine + NADPH + O2 + H(+) = (3R)-3-hydroxy-4-oxobutanoate + trimethylamine + NADP(+) + H2O</text>
        <dbReference type="Rhea" id="RHEA:55368"/>
        <dbReference type="ChEBI" id="CHEBI:15377"/>
        <dbReference type="ChEBI" id="CHEBI:15378"/>
        <dbReference type="ChEBI" id="CHEBI:15379"/>
        <dbReference type="ChEBI" id="CHEBI:16347"/>
        <dbReference type="ChEBI" id="CHEBI:57783"/>
        <dbReference type="ChEBI" id="CHEBI:58349"/>
        <dbReference type="ChEBI" id="CHEBI:58389"/>
        <dbReference type="ChEBI" id="CHEBI:138809"/>
        <dbReference type="EC" id="1.14.13.239"/>
    </reaction>
</comment>
<reference evidence="10 11" key="1">
    <citation type="submission" date="2018-06" db="EMBL/GenBank/DDBJ databases">
        <authorList>
            <consortium name="Pathogen Informatics"/>
            <person name="Doyle S."/>
        </authorList>
    </citation>
    <scope>NUCLEOTIDE SEQUENCE [LARGE SCALE GENOMIC DNA]</scope>
    <source>
        <strain evidence="10 11">NCTC10418</strain>
    </source>
</reference>
<evidence type="ECO:0000313" key="11">
    <source>
        <dbReference type="Proteomes" id="UP000255460"/>
    </source>
</evidence>
<dbReference type="PRINTS" id="PR00090">
    <property type="entry name" value="RNGDIOXGNASE"/>
</dbReference>
<comment type="cofactor">
    <cofactor evidence="8">
        <name>[2Fe-2S] cluster</name>
        <dbReference type="ChEBI" id="CHEBI:190135"/>
    </cofactor>
    <text evidence="8">Binds 1 [2Fe-2S] cluster per subunit.</text>
</comment>
<keyword evidence="7 8" id="KW-0520">NAD</keyword>
<comment type="function">
    <text evidence="8">Converts carnitine to trimethylamine and malic semialdehyde.</text>
</comment>
<evidence type="ECO:0000256" key="6">
    <source>
        <dbReference type="ARBA" id="ARBA00023014"/>
    </source>
</evidence>
<dbReference type="SUPFAM" id="SSF55961">
    <property type="entry name" value="Bet v1-like"/>
    <property type="match status" value="1"/>
</dbReference>
<protein>
    <recommendedName>
        <fullName evidence="8">Carnitine monooxygenase oxygenase subunit</fullName>
        <ecNumber evidence="8">1.14.13.239</ecNumber>
    </recommendedName>
    <alternativeName>
        <fullName evidence="8">Carnitine monooxygenase alpha subunit</fullName>
    </alternativeName>
</protein>
<dbReference type="InterPro" id="IPR039004">
    <property type="entry name" value="Carnitine_monoox_A"/>
</dbReference>
<organism evidence="10 11">
    <name type="scientific">Escherichia coli</name>
    <dbReference type="NCBI Taxonomy" id="562"/>
    <lineage>
        <taxon>Bacteria</taxon>
        <taxon>Pseudomonadati</taxon>
        <taxon>Pseudomonadota</taxon>
        <taxon>Gammaproteobacteria</taxon>
        <taxon>Enterobacterales</taxon>
        <taxon>Enterobacteriaceae</taxon>
        <taxon>Escherichia</taxon>
    </lineage>
</organism>
<keyword evidence="5 8" id="KW-0408">Iron</keyword>
<feature type="binding site" evidence="8">
    <location>
        <position position="204"/>
    </location>
    <ligand>
        <name>Fe cation</name>
        <dbReference type="ChEBI" id="CHEBI:24875"/>
    </ligand>
</feature>
<evidence type="ECO:0000256" key="1">
    <source>
        <dbReference type="ARBA" id="ARBA00022714"/>
    </source>
</evidence>
<dbReference type="AlphaFoldDB" id="A0A376KWN8"/>
<dbReference type="PANTHER" id="PTHR43756">
    <property type="entry name" value="CHOLINE MONOOXYGENASE, CHLOROPLASTIC"/>
    <property type="match status" value="1"/>
</dbReference>
<dbReference type="InterPro" id="IPR015881">
    <property type="entry name" value="ARHD_Rieske_2Fe_2S"/>
</dbReference>
<name>A0A376KWN8_ECOLX</name>
<dbReference type="GO" id="GO:0051537">
    <property type="term" value="F:2 iron, 2 sulfur cluster binding"/>
    <property type="evidence" value="ECO:0007669"/>
    <property type="project" value="UniProtKB-UniRule"/>
</dbReference>
<dbReference type="PROSITE" id="PS51296">
    <property type="entry name" value="RIESKE"/>
    <property type="match status" value="1"/>
</dbReference>
<evidence type="ECO:0000256" key="3">
    <source>
        <dbReference type="ARBA" id="ARBA00022857"/>
    </source>
</evidence>
<dbReference type="HAMAP" id="MF_02097">
    <property type="entry name" value="Carnitine_monoox_A"/>
    <property type="match status" value="1"/>
</dbReference>
<feature type="binding site" evidence="8">
    <location>
        <position position="82"/>
    </location>
    <ligand>
        <name>[2Fe-2S] cluster</name>
        <dbReference type="ChEBI" id="CHEBI:190135"/>
    </ligand>
</feature>
<dbReference type="CDD" id="cd03469">
    <property type="entry name" value="Rieske_RO_Alpha_N"/>
    <property type="match status" value="1"/>
</dbReference>
<feature type="binding site" evidence="8">
    <location>
        <position position="105"/>
    </location>
    <ligand>
        <name>[2Fe-2S] cluster</name>
        <dbReference type="ChEBI" id="CHEBI:190135"/>
    </ligand>
</feature>
<sequence length="367" mass="41922">MYYPKIFALNPQEAWTIPARFYTDQNAFEHEKENVFAKSWICVAHSSELANANDYVTREIIGESIVLVRGRDKVLRAFYNVCPHRGHQLLSGEGKAKNVITCPYHAWAFKLDGNLAHARNCENVANFDSDKAQLVPVRLEEYAGFVFINMDPNATSVEDQLPGLGAKVLEACPEVHDLKLAARFTTRTPANWKNIVDNYLECYHCGPAHPGFSDSVQVDRYWHTMHGNWTLQYGFAKPSEQSFKFEEGTDAAFHGFWLWPCTMLNVTPIKGMMTVIYEFPVDSETTLQNYDIYFTNEELTDEQKSLIEWYRDVFRPEDLRLVESVQKGLKSRGYRGQGRIMADSSGSGISEHGIAHFHNLLAQVFKD</sequence>
<evidence type="ECO:0000256" key="2">
    <source>
        <dbReference type="ARBA" id="ARBA00022723"/>
    </source>
</evidence>
<evidence type="ECO:0000313" key="10">
    <source>
        <dbReference type="EMBL" id="STE85771.1"/>
    </source>
</evidence>
<dbReference type="Proteomes" id="UP000255460">
    <property type="component" value="Unassembled WGS sequence"/>
</dbReference>
<keyword evidence="6 8" id="KW-0411">Iron-sulfur</keyword>
<evidence type="ECO:0000259" key="9">
    <source>
        <dbReference type="PROSITE" id="PS51296"/>
    </source>
</evidence>
<comment type="pathway">
    <text evidence="8">Amine and polyamine metabolism; carnitine metabolism.</text>
</comment>
<dbReference type="GO" id="GO:0009437">
    <property type="term" value="P:carnitine metabolic process"/>
    <property type="evidence" value="ECO:0007669"/>
    <property type="project" value="UniProtKB-UniRule"/>
</dbReference>
<dbReference type="GO" id="GO:0016709">
    <property type="term" value="F:oxidoreductase activity, acting on paired donors, with incorporation or reduction of molecular oxygen, NAD(P)H as one donor, and incorporation of one atom of oxygen"/>
    <property type="evidence" value="ECO:0007669"/>
    <property type="project" value="UniProtKB-UniRule"/>
</dbReference>
<dbReference type="UniPathway" id="UPA00117"/>
<comment type="subunit">
    <text evidence="8">Composed of an oxygenase subunit and a reductase subunit.</text>
</comment>
<evidence type="ECO:0000256" key="7">
    <source>
        <dbReference type="ARBA" id="ARBA00023027"/>
    </source>
</evidence>
<accession>A0A376KWN8</accession>
<gene>
    <name evidence="10" type="primary">antA</name>
    <name evidence="10" type="ORF">NCTC10418_03394</name>
</gene>
<dbReference type="CDD" id="cd08886">
    <property type="entry name" value="RHO_alpha_C_2"/>
    <property type="match status" value="1"/>
</dbReference>
<evidence type="ECO:0000256" key="5">
    <source>
        <dbReference type="ARBA" id="ARBA00023004"/>
    </source>
</evidence>
<keyword evidence="3 8" id="KW-0521">NADP</keyword>
<comment type="catalytic activity">
    <reaction evidence="8">
        <text>(R)-carnitine + NADH + O2 + H(+) = (3R)-3-hydroxy-4-oxobutanoate + trimethylamine + NAD(+) + H2O</text>
        <dbReference type="Rhea" id="RHEA:55396"/>
        <dbReference type="ChEBI" id="CHEBI:15377"/>
        <dbReference type="ChEBI" id="CHEBI:15378"/>
        <dbReference type="ChEBI" id="CHEBI:15379"/>
        <dbReference type="ChEBI" id="CHEBI:16347"/>
        <dbReference type="ChEBI" id="CHEBI:57540"/>
        <dbReference type="ChEBI" id="CHEBI:57945"/>
        <dbReference type="ChEBI" id="CHEBI:58389"/>
        <dbReference type="ChEBI" id="CHEBI:138809"/>
        <dbReference type="EC" id="1.14.13.239"/>
    </reaction>
</comment>
<keyword evidence="1 8" id="KW-0001">2Fe-2S</keyword>
<dbReference type="EMBL" id="UFZQ01000001">
    <property type="protein sequence ID" value="STE85771.1"/>
    <property type="molecule type" value="Genomic_DNA"/>
</dbReference>
<dbReference type="Gene3D" id="2.102.10.10">
    <property type="entry name" value="Rieske [2Fe-2S] iron-sulphur domain"/>
    <property type="match status" value="1"/>
</dbReference>
<comment type="cofactor">
    <cofactor evidence="8">
        <name>Fe cation</name>
        <dbReference type="ChEBI" id="CHEBI:24875"/>
    </cofactor>
    <text evidence="8">Binds 1 Fe cation per subunit.</text>
</comment>
<proteinExistence type="inferred from homology"/>
<feature type="domain" description="Rieske" evidence="9">
    <location>
        <begin position="40"/>
        <end position="148"/>
    </location>
</feature>
<dbReference type="InterPro" id="IPR001663">
    <property type="entry name" value="Rng_hydr_dOase-A"/>
</dbReference>
<keyword evidence="4 8" id="KW-0560">Oxidoreductase</keyword>
<dbReference type="InterPro" id="IPR017941">
    <property type="entry name" value="Rieske_2Fe-2S"/>
</dbReference>
<dbReference type="Pfam" id="PF00848">
    <property type="entry name" value="Ring_hydroxyl_A"/>
    <property type="match status" value="1"/>
</dbReference>
<dbReference type="FunFam" id="3.90.380.10:FF:000002">
    <property type="entry name" value="Carnitine monooxygenase oxygenase subunit"/>
    <property type="match status" value="1"/>
</dbReference>
<dbReference type="InterPro" id="IPR036922">
    <property type="entry name" value="Rieske_2Fe-2S_sf"/>
</dbReference>
<feature type="binding site" evidence="8">
    <location>
        <position position="209"/>
    </location>
    <ligand>
        <name>Fe cation</name>
        <dbReference type="ChEBI" id="CHEBI:24875"/>
    </ligand>
</feature>
<evidence type="ECO:0000256" key="8">
    <source>
        <dbReference type="HAMAP-Rule" id="MF_02097"/>
    </source>
</evidence>
<feature type="binding site" evidence="8">
    <location>
        <position position="318"/>
    </location>
    <ligand>
        <name>Fe cation</name>
        <dbReference type="ChEBI" id="CHEBI:24875"/>
    </ligand>
</feature>
<feature type="binding site" evidence="8">
    <location>
        <position position="84"/>
    </location>
    <ligand>
        <name>[2Fe-2S] cluster</name>
        <dbReference type="ChEBI" id="CHEBI:190135"/>
    </ligand>
</feature>
<dbReference type="PANTHER" id="PTHR43756:SF5">
    <property type="entry name" value="CHOLINE MONOOXYGENASE, CHLOROPLASTIC"/>
    <property type="match status" value="1"/>
</dbReference>
<dbReference type="EC" id="1.14.13.239" evidence="8"/>
<evidence type="ECO:0000256" key="4">
    <source>
        <dbReference type="ARBA" id="ARBA00023002"/>
    </source>
</evidence>
<dbReference type="PROSITE" id="PS00570">
    <property type="entry name" value="RING_HYDROXYL_ALPHA"/>
    <property type="match status" value="1"/>
</dbReference>
<dbReference type="Gene3D" id="3.90.380.10">
    <property type="entry name" value="Naphthalene 1,2-dioxygenase Alpha Subunit, Chain A, domain 1"/>
    <property type="match status" value="2"/>
</dbReference>
<dbReference type="GO" id="GO:0005506">
    <property type="term" value="F:iron ion binding"/>
    <property type="evidence" value="ECO:0007669"/>
    <property type="project" value="InterPro"/>
</dbReference>
<dbReference type="Pfam" id="PF00355">
    <property type="entry name" value="Rieske"/>
    <property type="match status" value="1"/>
</dbReference>
<comment type="similarity">
    <text evidence="8">Belongs to the bacterial ring-hydroxylating dioxygenase alpha subunit family. CntA subfamily.</text>
</comment>
<dbReference type="InterPro" id="IPR015879">
    <property type="entry name" value="Ring_hydroxy_dOase_asu_C_dom"/>
</dbReference>
<feature type="binding site" evidence="8">
    <location>
        <position position="102"/>
    </location>
    <ligand>
        <name>[2Fe-2S] cluster</name>
        <dbReference type="ChEBI" id="CHEBI:190135"/>
    </ligand>
</feature>
<dbReference type="SUPFAM" id="SSF50022">
    <property type="entry name" value="ISP domain"/>
    <property type="match status" value="1"/>
</dbReference>